<dbReference type="SUPFAM" id="SSF57959">
    <property type="entry name" value="Leucine zipper domain"/>
    <property type="match status" value="1"/>
</dbReference>
<dbReference type="AlphaFoldDB" id="A0A6A6UR69"/>
<feature type="region of interest" description="Disordered" evidence="7">
    <location>
        <begin position="1"/>
        <end position="20"/>
    </location>
</feature>
<evidence type="ECO:0000256" key="5">
    <source>
        <dbReference type="ARBA" id="ARBA00023163"/>
    </source>
</evidence>
<organism evidence="9 10">
    <name type="scientific">Microthyrium microscopicum</name>
    <dbReference type="NCBI Taxonomy" id="703497"/>
    <lineage>
        <taxon>Eukaryota</taxon>
        <taxon>Fungi</taxon>
        <taxon>Dikarya</taxon>
        <taxon>Ascomycota</taxon>
        <taxon>Pezizomycotina</taxon>
        <taxon>Dothideomycetes</taxon>
        <taxon>Dothideomycetes incertae sedis</taxon>
        <taxon>Microthyriales</taxon>
        <taxon>Microthyriaceae</taxon>
        <taxon>Microthyrium</taxon>
    </lineage>
</organism>
<feature type="region of interest" description="Disordered" evidence="7">
    <location>
        <begin position="199"/>
        <end position="232"/>
    </location>
</feature>
<dbReference type="OrthoDB" id="644067at2759"/>
<dbReference type="SMART" id="SM00338">
    <property type="entry name" value="BRLZ"/>
    <property type="match status" value="1"/>
</dbReference>
<accession>A0A6A6UR69</accession>
<comment type="subcellular location">
    <subcellularLocation>
        <location evidence="1">Nucleus</location>
    </subcellularLocation>
</comment>
<evidence type="ECO:0000256" key="2">
    <source>
        <dbReference type="ARBA" id="ARBA00007163"/>
    </source>
</evidence>
<dbReference type="InterPro" id="IPR004827">
    <property type="entry name" value="bZIP"/>
</dbReference>
<sequence length="650" mass="71985">MTYSTNHFDPSHHPADLESKADPHVFDDFEIEHTMLSASSMERKDSYATTSSAFFSPQSTTWDDQFPMPASAASSAHPDRHLSMSSQMGEPTIGSNNPFLQHHNAHHAFTWYDRGAESKTPIQAVTYDAFGTDFDTTSTAAFQPPVSAPSPFGGVPMLNNVQPAAIMPPTGRAPLTASPPPQSSKDWMALAEQDMDGGRLPKRIRQNSPPPRSLTPGFARRDGVRKKNARFDIPEGRNLANIDRLIQMAQTEEDVKELKQQKRLLRNRQAALDSRQRKKKHTEELEKEQKGWHEHRTDLESKTYALEEELAAMRLHAEELSAQVHALTHEKESMVEHHTLETGELRKRISILTEQLESSPISSASQPSTEFNDFSAIMDSLDVDDWYDADIVEMPLDDEMDISPSKAPLPSANTTTLVVGKPRKDTKLEDMQPMASGGLLLMLLLYGAIVASKGTGSAAPPMPGMSDEMRAEATLIADNLLKDNNMPSSSMNMVQASSAGVGPTPSMPAWIQPDTPSKKANSLSFNIVHSRNQPASGMDALASKMLVPSKAAEVENAFGLTASQYNSLTEHAPRRTFLEEDDSPPPDSRRKTVAEALRQRRQEAQSGSVADVYTRSLLWERIPDHVLQDFRRMVDDTREAEKNGDHDIMT</sequence>
<feature type="compositionally biased region" description="Basic and acidic residues" evidence="7">
    <location>
        <begin position="9"/>
        <end position="20"/>
    </location>
</feature>
<feature type="region of interest" description="Disordered" evidence="7">
    <location>
        <begin position="266"/>
        <end position="296"/>
    </location>
</feature>
<dbReference type="EMBL" id="MU004230">
    <property type="protein sequence ID" value="KAF2674246.1"/>
    <property type="molecule type" value="Genomic_DNA"/>
</dbReference>
<dbReference type="PROSITE" id="PS50217">
    <property type="entry name" value="BZIP"/>
    <property type="match status" value="1"/>
</dbReference>
<keyword evidence="5" id="KW-0804">Transcription</keyword>
<evidence type="ECO:0000256" key="7">
    <source>
        <dbReference type="SAM" id="MobiDB-lite"/>
    </source>
</evidence>
<dbReference type="CDD" id="cd14686">
    <property type="entry name" value="bZIP"/>
    <property type="match status" value="1"/>
</dbReference>
<dbReference type="GO" id="GO:0005634">
    <property type="term" value="C:nucleus"/>
    <property type="evidence" value="ECO:0007669"/>
    <property type="project" value="UniProtKB-SubCell"/>
</dbReference>
<feature type="domain" description="BZIP" evidence="8">
    <location>
        <begin position="257"/>
        <end position="320"/>
    </location>
</feature>
<keyword evidence="4" id="KW-0238">DNA-binding</keyword>
<dbReference type="Pfam" id="PF00170">
    <property type="entry name" value="bZIP_1"/>
    <property type="match status" value="1"/>
</dbReference>
<evidence type="ECO:0000259" key="8">
    <source>
        <dbReference type="PROSITE" id="PS50217"/>
    </source>
</evidence>
<proteinExistence type="inferred from homology"/>
<keyword evidence="6" id="KW-0539">Nucleus</keyword>
<protein>
    <recommendedName>
        <fullName evidence="8">BZIP domain-containing protein</fullName>
    </recommendedName>
</protein>
<dbReference type="Proteomes" id="UP000799302">
    <property type="component" value="Unassembled WGS sequence"/>
</dbReference>
<keyword evidence="10" id="KW-1185">Reference proteome</keyword>
<dbReference type="InterPro" id="IPR046347">
    <property type="entry name" value="bZIP_sf"/>
</dbReference>
<dbReference type="GO" id="GO:0003677">
    <property type="term" value="F:DNA binding"/>
    <property type="evidence" value="ECO:0007669"/>
    <property type="project" value="UniProtKB-KW"/>
</dbReference>
<evidence type="ECO:0000313" key="10">
    <source>
        <dbReference type="Proteomes" id="UP000799302"/>
    </source>
</evidence>
<feature type="region of interest" description="Disordered" evidence="7">
    <location>
        <begin position="65"/>
        <end position="87"/>
    </location>
</feature>
<comment type="similarity">
    <text evidence="2">Belongs to the bZIP family.</text>
</comment>
<dbReference type="GO" id="GO:0003700">
    <property type="term" value="F:DNA-binding transcription factor activity"/>
    <property type="evidence" value="ECO:0007669"/>
    <property type="project" value="InterPro"/>
</dbReference>
<evidence type="ECO:0000256" key="1">
    <source>
        <dbReference type="ARBA" id="ARBA00004123"/>
    </source>
</evidence>
<reference evidence="9" key="1">
    <citation type="journal article" date="2020" name="Stud. Mycol.">
        <title>101 Dothideomycetes genomes: a test case for predicting lifestyles and emergence of pathogens.</title>
        <authorList>
            <person name="Haridas S."/>
            <person name="Albert R."/>
            <person name="Binder M."/>
            <person name="Bloem J."/>
            <person name="Labutti K."/>
            <person name="Salamov A."/>
            <person name="Andreopoulos B."/>
            <person name="Baker S."/>
            <person name="Barry K."/>
            <person name="Bills G."/>
            <person name="Bluhm B."/>
            <person name="Cannon C."/>
            <person name="Castanera R."/>
            <person name="Culley D."/>
            <person name="Daum C."/>
            <person name="Ezra D."/>
            <person name="Gonzalez J."/>
            <person name="Henrissat B."/>
            <person name="Kuo A."/>
            <person name="Liang C."/>
            <person name="Lipzen A."/>
            <person name="Lutzoni F."/>
            <person name="Magnuson J."/>
            <person name="Mondo S."/>
            <person name="Nolan M."/>
            <person name="Ohm R."/>
            <person name="Pangilinan J."/>
            <person name="Park H.-J."/>
            <person name="Ramirez L."/>
            <person name="Alfaro M."/>
            <person name="Sun H."/>
            <person name="Tritt A."/>
            <person name="Yoshinaga Y."/>
            <person name="Zwiers L.-H."/>
            <person name="Turgeon B."/>
            <person name="Goodwin S."/>
            <person name="Spatafora J."/>
            <person name="Crous P."/>
            <person name="Grigoriev I."/>
        </authorList>
    </citation>
    <scope>NUCLEOTIDE SEQUENCE</scope>
    <source>
        <strain evidence="9">CBS 115976</strain>
    </source>
</reference>
<keyword evidence="3" id="KW-0805">Transcription regulation</keyword>
<name>A0A6A6UR69_9PEZI</name>
<evidence type="ECO:0000313" key="9">
    <source>
        <dbReference type="EMBL" id="KAF2674246.1"/>
    </source>
</evidence>
<feature type="compositionally biased region" description="Basic and acidic residues" evidence="7">
    <location>
        <begin position="281"/>
        <end position="296"/>
    </location>
</feature>
<evidence type="ECO:0000256" key="3">
    <source>
        <dbReference type="ARBA" id="ARBA00023015"/>
    </source>
</evidence>
<evidence type="ECO:0000256" key="6">
    <source>
        <dbReference type="ARBA" id="ARBA00023242"/>
    </source>
</evidence>
<evidence type="ECO:0000256" key="4">
    <source>
        <dbReference type="ARBA" id="ARBA00023125"/>
    </source>
</evidence>
<dbReference type="PANTHER" id="PTHR47416:SF8">
    <property type="entry name" value="BASIC-LEUCINE ZIPPER TRANSCRIPTION FACTOR E-RELATED"/>
    <property type="match status" value="1"/>
</dbReference>
<dbReference type="Gene3D" id="1.20.5.170">
    <property type="match status" value="1"/>
</dbReference>
<dbReference type="PANTHER" id="PTHR47416">
    <property type="entry name" value="BASIC-LEUCINE ZIPPER TRANSCRIPTION FACTOR F-RELATED"/>
    <property type="match status" value="1"/>
</dbReference>
<gene>
    <name evidence="9" type="ORF">BT63DRAFT_5605</name>
</gene>